<dbReference type="InterPro" id="IPR018253">
    <property type="entry name" value="DnaJ_domain_CS"/>
</dbReference>
<comment type="caution">
    <text evidence="4">The sequence shown here is derived from an EMBL/GenBank/DDBJ whole genome shotgun (WGS) entry which is preliminary data.</text>
</comment>
<evidence type="ECO:0000259" key="3">
    <source>
        <dbReference type="PROSITE" id="PS50076"/>
    </source>
</evidence>
<feature type="compositionally biased region" description="Basic and acidic residues" evidence="2">
    <location>
        <begin position="125"/>
        <end position="163"/>
    </location>
</feature>
<dbReference type="Gene3D" id="1.10.287.110">
    <property type="entry name" value="DnaJ domain"/>
    <property type="match status" value="1"/>
</dbReference>
<dbReference type="PRINTS" id="PR00625">
    <property type="entry name" value="JDOMAIN"/>
</dbReference>
<dbReference type="CDD" id="cd06257">
    <property type="entry name" value="DnaJ"/>
    <property type="match status" value="1"/>
</dbReference>
<reference evidence="5" key="1">
    <citation type="journal article" date="2019" name="bioRxiv">
        <title>Genomics, evolutionary history and diagnostics of the Alternaria alternata species group including apple and Asian pear pathotypes.</title>
        <authorList>
            <person name="Armitage A.D."/>
            <person name="Cockerton H.M."/>
            <person name="Sreenivasaprasad S."/>
            <person name="Woodhall J.W."/>
            <person name="Lane C.R."/>
            <person name="Harrison R.J."/>
            <person name="Clarkson J.P."/>
        </authorList>
    </citation>
    <scope>NUCLEOTIDE SEQUENCE [LARGE SCALE GENOMIC DNA]</scope>
    <source>
        <strain evidence="5">FERA 1082</strain>
    </source>
</reference>
<dbReference type="PROSITE" id="PS50076">
    <property type="entry name" value="DNAJ_2"/>
    <property type="match status" value="1"/>
</dbReference>
<organism evidence="4 5">
    <name type="scientific">Alternaria tenuissima</name>
    <dbReference type="NCBI Taxonomy" id="119927"/>
    <lineage>
        <taxon>Eukaryota</taxon>
        <taxon>Fungi</taxon>
        <taxon>Dikarya</taxon>
        <taxon>Ascomycota</taxon>
        <taxon>Pezizomycotina</taxon>
        <taxon>Dothideomycetes</taxon>
        <taxon>Pleosporomycetidae</taxon>
        <taxon>Pleosporales</taxon>
        <taxon>Pleosporineae</taxon>
        <taxon>Pleosporaceae</taxon>
        <taxon>Alternaria</taxon>
        <taxon>Alternaria sect. Alternaria</taxon>
        <taxon>Alternaria alternata complex</taxon>
    </lineage>
</organism>
<dbReference type="PANTHER" id="PTHR44145">
    <property type="entry name" value="DNAJ HOMOLOG SUBFAMILY A MEMBER 3, MITOCHONDRIAL"/>
    <property type="match status" value="1"/>
</dbReference>
<evidence type="ECO:0000256" key="1">
    <source>
        <dbReference type="ARBA" id="ARBA00023186"/>
    </source>
</evidence>
<dbReference type="PROSITE" id="PS00636">
    <property type="entry name" value="DNAJ_1"/>
    <property type="match status" value="1"/>
</dbReference>
<evidence type="ECO:0000313" key="5">
    <source>
        <dbReference type="Proteomes" id="UP000292402"/>
    </source>
</evidence>
<evidence type="ECO:0000313" key="4">
    <source>
        <dbReference type="EMBL" id="RYN53468.1"/>
    </source>
</evidence>
<feature type="compositionally biased region" description="Basic residues" evidence="2">
    <location>
        <begin position="164"/>
        <end position="215"/>
    </location>
</feature>
<keyword evidence="1" id="KW-0143">Chaperone</keyword>
<sequence length="230" mass="27599">MHILKPTEPKIPDYYFDLGVNRCATAADVKKAFHMLARRHHPDKTAPGKTIDAVEFRQAYEAFEVLRDSTTRSEYDTRYNKVQEEWDKYRSNLAEYVLQEERERLGASHKQARILEEEQRLAETRQREAEEARAKVERTAQQQKERLAEERSRQAAERAQKGPEKRRKQLQKKAEKKKMIEKKKEQKRRGAVKIKKEKKWVEKKKRKEQKRVEKRKKIEEKKAERKGKSK</sequence>
<protein>
    <recommendedName>
        <fullName evidence="3">J domain-containing protein</fullName>
    </recommendedName>
</protein>
<dbReference type="Proteomes" id="UP000292402">
    <property type="component" value="Unassembled WGS sequence"/>
</dbReference>
<feature type="region of interest" description="Disordered" evidence="2">
    <location>
        <begin position="125"/>
        <end position="230"/>
    </location>
</feature>
<proteinExistence type="predicted"/>
<dbReference type="InterPro" id="IPR001623">
    <property type="entry name" value="DnaJ_domain"/>
</dbReference>
<gene>
    <name evidence="4" type="ORF">AA0114_g4566</name>
</gene>
<name>A0A4Q4MLX9_9PLEO</name>
<dbReference type="SUPFAM" id="SSF46565">
    <property type="entry name" value="Chaperone J-domain"/>
    <property type="match status" value="1"/>
</dbReference>
<dbReference type="PANTHER" id="PTHR44145:SF3">
    <property type="entry name" value="DNAJ HOMOLOG SUBFAMILY A MEMBER 3, MITOCHONDRIAL"/>
    <property type="match status" value="1"/>
</dbReference>
<dbReference type="EMBL" id="PDXA01000012">
    <property type="protein sequence ID" value="RYN53468.1"/>
    <property type="molecule type" value="Genomic_DNA"/>
</dbReference>
<dbReference type="AlphaFoldDB" id="A0A4Q4MLX9"/>
<dbReference type="InterPro" id="IPR036869">
    <property type="entry name" value="J_dom_sf"/>
</dbReference>
<dbReference type="Pfam" id="PF00226">
    <property type="entry name" value="DnaJ"/>
    <property type="match status" value="1"/>
</dbReference>
<dbReference type="InterPro" id="IPR051938">
    <property type="entry name" value="Apopto_cytoskel_mod"/>
</dbReference>
<feature type="domain" description="J" evidence="3">
    <location>
        <begin position="13"/>
        <end position="79"/>
    </location>
</feature>
<evidence type="ECO:0000256" key="2">
    <source>
        <dbReference type="SAM" id="MobiDB-lite"/>
    </source>
</evidence>
<accession>A0A4Q4MLX9</accession>
<dbReference type="SMART" id="SM00271">
    <property type="entry name" value="DnaJ"/>
    <property type="match status" value="1"/>
</dbReference>